<dbReference type="Proteomes" id="UP000183994">
    <property type="component" value="Unassembled WGS sequence"/>
</dbReference>
<proteinExistence type="predicted"/>
<accession>A0A1M6VP23</accession>
<dbReference type="AlphaFoldDB" id="A0A1M6VP23"/>
<name>A0A1M6VP23_9BACT</name>
<organism evidence="1 2">
    <name type="scientific">Desulfatibacillum alkenivorans DSM 16219</name>
    <dbReference type="NCBI Taxonomy" id="1121393"/>
    <lineage>
        <taxon>Bacteria</taxon>
        <taxon>Pseudomonadati</taxon>
        <taxon>Thermodesulfobacteriota</taxon>
        <taxon>Desulfobacteria</taxon>
        <taxon>Desulfobacterales</taxon>
        <taxon>Desulfatibacillaceae</taxon>
        <taxon>Desulfatibacillum</taxon>
    </lineage>
</organism>
<reference evidence="2" key="1">
    <citation type="submission" date="2016-11" db="EMBL/GenBank/DDBJ databases">
        <authorList>
            <person name="Varghese N."/>
            <person name="Submissions S."/>
        </authorList>
    </citation>
    <scope>NUCLEOTIDE SEQUENCE [LARGE SCALE GENOMIC DNA]</scope>
    <source>
        <strain evidence="2">DSM 16219</strain>
    </source>
</reference>
<evidence type="ECO:0000313" key="2">
    <source>
        <dbReference type="Proteomes" id="UP000183994"/>
    </source>
</evidence>
<keyword evidence="2" id="KW-1185">Reference proteome</keyword>
<sequence length="155" mass="17901">MRLCRAARNIKGKAPGFQIEAVKNDGFPMETFRNVSKRRPCVMQGRLRITYLSTLLRGAHFKKFLPLFFQKEGRRRQAVLAVICQRQAVLAVNRRRQAVLAVNRRRQATLFFAVQQFRLFYFDLASSSSLRTFRRILPTADLGSSSRNSMIFGTL</sequence>
<gene>
    <name evidence="1" type="ORF">SAMN02745216_04143</name>
</gene>
<evidence type="ECO:0000313" key="1">
    <source>
        <dbReference type="EMBL" id="SHK82986.1"/>
    </source>
</evidence>
<dbReference type="EMBL" id="FQZU01000035">
    <property type="protein sequence ID" value="SHK82986.1"/>
    <property type="molecule type" value="Genomic_DNA"/>
</dbReference>
<protein>
    <submittedName>
        <fullName evidence="1">Uncharacterized protein</fullName>
    </submittedName>
</protein>